<dbReference type="Gene3D" id="1.20.120.1900">
    <property type="entry name" value="Gamma-tubulin complex, C-terminal domain"/>
    <property type="match status" value="1"/>
</dbReference>
<keyword evidence="9" id="KW-1185">Reference proteome</keyword>
<feature type="domain" description="Gamma tubulin complex component C-terminal" evidence="6">
    <location>
        <begin position="636"/>
        <end position="969"/>
    </location>
</feature>
<dbReference type="EMBL" id="LWCA01000162">
    <property type="protein sequence ID" value="OAF70306.1"/>
    <property type="molecule type" value="Genomic_DNA"/>
</dbReference>
<dbReference type="OrthoDB" id="6149956at2759"/>
<evidence type="ECO:0000256" key="3">
    <source>
        <dbReference type="ARBA" id="ARBA00022701"/>
    </source>
</evidence>
<dbReference type="InterPro" id="IPR007259">
    <property type="entry name" value="GCP"/>
</dbReference>
<keyword evidence="2 5" id="KW-0963">Cytoplasm</keyword>
<dbReference type="GO" id="GO:0051225">
    <property type="term" value="P:spindle assembly"/>
    <property type="evidence" value="ECO:0007669"/>
    <property type="project" value="TreeGrafter"/>
</dbReference>
<evidence type="ECO:0000256" key="2">
    <source>
        <dbReference type="ARBA" id="ARBA00022490"/>
    </source>
</evidence>
<dbReference type="Pfam" id="PF17681">
    <property type="entry name" value="GCP_N_terminal"/>
    <property type="match status" value="1"/>
</dbReference>
<reference evidence="8 9" key="1">
    <citation type="submission" date="2016-04" db="EMBL/GenBank/DDBJ databases">
        <title>The genome of Intoshia linei affirms orthonectids as highly simplified spiralians.</title>
        <authorList>
            <person name="Mikhailov K.V."/>
            <person name="Slusarev G.S."/>
            <person name="Nikitin M.A."/>
            <person name="Logacheva M.D."/>
            <person name="Penin A."/>
            <person name="Aleoshin V."/>
            <person name="Panchin Y.V."/>
        </authorList>
    </citation>
    <scope>NUCLEOTIDE SEQUENCE [LARGE SCALE GENOMIC DNA]</scope>
    <source>
        <strain evidence="8">Intl2013</strain>
        <tissue evidence="8">Whole animal</tissue>
    </source>
</reference>
<comment type="similarity">
    <text evidence="1 5">Belongs to the TUBGCP family.</text>
</comment>
<dbReference type="GO" id="GO:0051011">
    <property type="term" value="F:microtubule minus-end binding"/>
    <property type="evidence" value="ECO:0007669"/>
    <property type="project" value="TreeGrafter"/>
</dbReference>
<dbReference type="GO" id="GO:0005874">
    <property type="term" value="C:microtubule"/>
    <property type="evidence" value="ECO:0007669"/>
    <property type="project" value="UniProtKB-KW"/>
</dbReference>
<dbReference type="GO" id="GO:0031122">
    <property type="term" value="P:cytoplasmic microtubule organization"/>
    <property type="evidence" value="ECO:0007669"/>
    <property type="project" value="TreeGrafter"/>
</dbReference>
<organism evidence="8 9">
    <name type="scientific">Intoshia linei</name>
    <dbReference type="NCBI Taxonomy" id="1819745"/>
    <lineage>
        <taxon>Eukaryota</taxon>
        <taxon>Metazoa</taxon>
        <taxon>Spiralia</taxon>
        <taxon>Lophotrochozoa</taxon>
        <taxon>Mesozoa</taxon>
        <taxon>Orthonectida</taxon>
        <taxon>Rhopaluridae</taxon>
        <taxon>Intoshia</taxon>
    </lineage>
</organism>
<proteinExistence type="inferred from homology"/>
<name>A0A177B7S2_9BILA</name>
<dbReference type="GO" id="GO:0000930">
    <property type="term" value="C:gamma-tubulin complex"/>
    <property type="evidence" value="ECO:0007669"/>
    <property type="project" value="TreeGrafter"/>
</dbReference>
<comment type="caution">
    <text evidence="8">The sequence shown here is derived from an EMBL/GenBank/DDBJ whole genome shotgun (WGS) entry which is preliminary data.</text>
</comment>
<gene>
    <name evidence="8" type="ORF">A3Q56_01919</name>
</gene>
<comment type="subcellular location">
    <subcellularLocation>
        <location evidence="5">Cytoplasm</location>
        <location evidence="5">Cytoskeleton</location>
        <location evidence="5">Microtubule organizing center</location>
    </subcellularLocation>
</comment>
<dbReference type="GO" id="GO:0007020">
    <property type="term" value="P:microtubule nucleation"/>
    <property type="evidence" value="ECO:0007669"/>
    <property type="project" value="InterPro"/>
</dbReference>
<evidence type="ECO:0000256" key="5">
    <source>
        <dbReference type="RuleBase" id="RU363050"/>
    </source>
</evidence>
<keyword evidence="4 5" id="KW-0206">Cytoskeleton</keyword>
<dbReference type="PANTHER" id="PTHR19302:SF13">
    <property type="entry name" value="GAMMA-TUBULIN COMPLEX COMPONENT 2"/>
    <property type="match status" value="1"/>
</dbReference>
<dbReference type="InterPro" id="IPR040457">
    <property type="entry name" value="GCP_C"/>
</dbReference>
<evidence type="ECO:0000256" key="4">
    <source>
        <dbReference type="ARBA" id="ARBA00023212"/>
    </source>
</evidence>
<dbReference type="InterPro" id="IPR042241">
    <property type="entry name" value="GCP_C_sf"/>
</dbReference>
<dbReference type="Proteomes" id="UP000078046">
    <property type="component" value="Unassembled WGS sequence"/>
</dbReference>
<dbReference type="GO" id="GO:0000922">
    <property type="term" value="C:spindle pole"/>
    <property type="evidence" value="ECO:0007669"/>
    <property type="project" value="InterPro"/>
</dbReference>
<feature type="domain" description="Gamma tubulin complex component protein N-terminal" evidence="7">
    <location>
        <begin position="318"/>
        <end position="627"/>
    </location>
</feature>
<dbReference type="InterPro" id="IPR041470">
    <property type="entry name" value="GCP_N"/>
</dbReference>
<sequence length="982" mass="114457">MENRTSNVESILCQIIINIVNQMKKLYPGKYERFAVNGVYNYLVKSRLKNISTNNGIFDCNLLDKSVSHLHKNSPNPDKFFKICDELISKRFPYIEPFLYFLYIMSKDNSMIVFINEIFQNTNVLVRQMSNNSLYMDLVDKPGNIKIRSSSNINLRSHIQQNRRVVSADVSTYFNKLDLESKSYQSTSNPPEERTGSSNYNVTINSVDTQFDLELDCKDTKTVDTIQNLNYKEKELSKQSISSIPKISTSFRSVSGSIEKHFSIFATIDECVPHYPQFCLGINNDVLSKPQFSMHRDSFIDNVQEVPVDRYSEKFIVNELFDAFHGIEGQFFKLILSELDDTFNETIMIVNPNKNHNVLLEYAQLFSPILNDIHILFLFVTPSFVSNKSLAIQPLSTEINAVIEDFFIFLQDLQACVSEPLTLQTVWLKIQSVIPLISLLANLVKKIFNCKDFSTPSIINTLHENIRLGFVHDQTCSVFLKIVRKASEPFFFRLNNWLMHGKIPYDYGMGNDIFMVQKDKSKTNKKQKDFKINWSSNYNYTIIEKCVPRFLSGIISKIIDTGKYINIFNEYMFYANKNDSHFIQKLTEKKNFLDNSKFQKIFIDCDNFDEKISIAHEIASNRLLHVLQNSNLHVPLKTHFDTIYHFFLLNRCDFLIGFMDTAMDELKNPVNKVSLSRLDILMQQAIYSCCINNMSENNINVVLLDFDLPRQLQRIFNVNQDEYVKLSSKDTDSKMVLSTLEAISLNYIIPWPHSLILNEHNICLYQLIFRHLFYCNYVEQLLLGSWKNMAHRSRRKIKEFVEFDKKSNLLRYCMLQFVRSFYNYLTTDVLEIKWASFQKTIQTITTIDRLMEAQNDFLINSMQMCLLLSSKTLQSLHAIFMICVTFTNYMNRFNHIWFKEDFHESTTDSSQNQSMDNPSVQPQPIFDSIDAMECLKETGNNFFDALSVFIKHLNHDLSKEFNRNLNSLLQTILPIYVVGSPS</sequence>
<dbReference type="Pfam" id="PF04130">
    <property type="entry name" value="GCP_C_terminal"/>
    <property type="match status" value="1"/>
</dbReference>
<evidence type="ECO:0000313" key="9">
    <source>
        <dbReference type="Proteomes" id="UP000078046"/>
    </source>
</evidence>
<dbReference type="GO" id="GO:0000278">
    <property type="term" value="P:mitotic cell cycle"/>
    <property type="evidence" value="ECO:0007669"/>
    <property type="project" value="TreeGrafter"/>
</dbReference>
<evidence type="ECO:0000256" key="1">
    <source>
        <dbReference type="ARBA" id="ARBA00010337"/>
    </source>
</evidence>
<evidence type="ECO:0000313" key="8">
    <source>
        <dbReference type="EMBL" id="OAF70306.1"/>
    </source>
</evidence>
<keyword evidence="3 5" id="KW-0493">Microtubule</keyword>
<dbReference type="AlphaFoldDB" id="A0A177B7S2"/>
<dbReference type="GO" id="GO:0051321">
    <property type="term" value="P:meiotic cell cycle"/>
    <property type="evidence" value="ECO:0007669"/>
    <property type="project" value="TreeGrafter"/>
</dbReference>
<evidence type="ECO:0000259" key="7">
    <source>
        <dbReference type="Pfam" id="PF17681"/>
    </source>
</evidence>
<evidence type="ECO:0000259" key="6">
    <source>
        <dbReference type="Pfam" id="PF04130"/>
    </source>
</evidence>
<dbReference type="GO" id="GO:0043015">
    <property type="term" value="F:gamma-tubulin binding"/>
    <property type="evidence" value="ECO:0007669"/>
    <property type="project" value="InterPro"/>
</dbReference>
<accession>A0A177B7S2</accession>
<dbReference type="PANTHER" id="PTHR19302">
    <property type="entry name" value="GAMMA TUBULIN COMPLEX PROTEIN"/>
    <property type="match status" value="1"/>
</dbReference>
<protein>
    <recommendedName>
        <fullName evidence="5">Gamma-tubulin complex component</fullName>
    </recommendedName>
</protein>